<evidence type="ECO:0000313" key="2">
    <source>
        <dbReference type="Proteomes" id="UP000708208"/>
    </source>
</evidence>
<evidence type="ECO:0000313" key="1">
    <source>
        <dbReference type="EMBL" id="CAG7719743.1"/>
    </source>
</evidence>
<protein>
    <submittedName>
        <fullName evidence="1">Uncharacterized protein</fullName>
    </submittedName>
</protein>
<gene>
    <name evidence="1" type="ORF">AFUS01_LOCUS9051</name>
</gene>
<reference evidence="1" key="1">
    <citation type="submission" date="2021-06" db="EMBL/GenBank/DDBJ databases">
        <authorList>
            <person name="Hodson N. C."/>
            <person name="Mongue J. A."/>
            <person name="Jaron S. K."/>
        </authorList>
    </citation>
    <scope>NUCLEOTIDE SEQUENCE</scope>
</reference>
<sequence>VRQQIGTNSTSRIQFRRTCIKSSDLPQNVTGPCSRVLCLDGFTCIL</sequence>
<comment type="caution">
    <text evidence="1">The sequence shown here is derived from an EMBL/GenBank/DDBJ whole genome shotgun (WGS) entry which is preliminary data.</text>
</comment>
<keyword evidence="2" id="KW-1185">Reference proteome</keyword>
<dbReference type="Proteomes" id="UP000708208">
    <property type="component" value="Unassembled WGS sequence"/>
</dbReference>
<feature type="non-terminal residue" evidence="1">
    <location>
        <position position="1"/>
    </location>
</feature>
<accession>A0A8J2JGE1</accession>
<name>A0A8J2JGE1_9HEXA</name>
<dbReference type="AlphaFoldDB" id="A0A8J2JGE1"/>
<organism evidence="1 2">
    <name type="scientific">Allacma fusca</name>
    <dbReference type="NCBI Taxonomy" id="39272"/>
    <lineage>
        <taxon>Eukaryota</taxon>
        <taxon>Metazoa</taxon>
        <taxon>Ecdysozoa</taxon>
        <taxon>Arthropoda</taxon>
        <taxon>Hexapoda</taxon>
        <taxon>Collembola</taxon>
        <taxon>Symphypleona</taxon>
        <taxon>Sminthuridae</taxon>
        <taxon>Allacma</taxon>
    </lineage>
</organism>
<feature type="non-terminal residue" evidence="1">
    <location>
        <position position="46"/>
    </location>
</feature>
<proteinExistence type="predicted"/>
<dbReference type="EMBL" id="CAJVCH010064176">
    <property type="protein sequence ID" value="CAG7719743.1"/>
    <property type="molecule type" value="Genomic_DNA"/>
</dbReference>